<dbReference type="CDD" id="cd08054">
    <property type="entry name" value="gp6"/>
    <property type="match status" value="1"/>
</dbReference>
<dbReference type="Pfam" id="PF05135">
    <property type="entry name" value="Phage_connect_1"/>
    <property type="match status" value="1"/>
</dbReference>
<evidence type="ECO:0000313" key="1">
    <source>
        <dbReference type="EMBL" id="MBS9477651.1"/>
    </source>
</evidence>
<dbReference type="Gene3D" id="1.10.3230.30">
    <property type="entry name" value="Phage gp6-like head-tail connector protein"/>
    <property type="match status" value="1"/>
</dbReference>
<organism evidence="1 2">
    <name type="scientific">Ancylobacter radicis</name>
    <dbReference type="NCBI Taxonomy" id="2836179"/>
    <lineage>
        <taxon>Bacteria</taxon>
        <taxon>Pseudomonadati</taxon>
        <taxon>Pseudomonadota</taxon>
        <taxon>Alphaproteobacteria</taxon>
        <taxon>Hyphomicrobiales</taxon>
        <taxon>Xanthobacteraceae</taxon>
        <taxon>Ancylobacter</taxon>
    </lineage>
</organism>
<reference evidence="1" key="1">
    <citation type="submission" date="2021-05" db="EMBL/GenBank/DDBJ databases">
        <authorList>
            <person name="Sun Q."/>
            <person name="Inoue M."/>
        </authorList>
    </citation>
    <scope>NUCLEOTIDE SEQUENCE</scope>
    <source>
        <strain evidence="1">VKM B-3255</strain>
    </source>
</reference>
<keyword evidence="2" id="KW-1185">Reference proteome</keyword>
<proteinExistence type="predicted"/>
<sequence length="98" mass="11125">MTETTDIVALADMKQHLRVDYSDDDDAITDMLDAARRHIEAWVGPLDDFEAVPSDISEAMKQLVAHFYEVRNAAGEDVMSVIPFGVHDLIGPYRKWEF</sequence>
<dbReference type="EMBL" id="JAHCQH010000015">
    <property type="protein sequence ID" value="MBS9477651.1"/>
    <property type="molecule type" value="Genomic_DNA"/>
</dbReference>
<gene>
    <name evidence="1" type="ORF">KIP89_11075</name>
</gene>
<dbReference type="InterPro" id="IPR021146">
    <property type="entry name" value="Phage_gp6-like_head-tail"/>
</dbReference>
<evidence type="ECO:0000313" key="2">
    <source>
        <dbReference type="Proteomes" id="UP001166585"/>
    </source>
</evidence>
<protein>
    <submittedName>
        <fullName evidence="1">Head-tail connector protein</fullName>
    </submittedName>
</protein>
<dbReference type="RefSeq" id="WP_213755390.1">
    <property type="nucleotide sequence ID" value="NZ_JAHCQH010000015.1"/>
</dbReference>
<dbReference type="Proteomes" id="UP001166585">
    <property type="component" value="Unassembled WGS sequence"/>
</dbReference>
<name>A0ABS5R7L6_9HYPH</name>
<dbReference type="InterPro" id="IPR006450">
    <property type="entry name" value="Phage_HK97_gp6-like"/>
</dbReference>
<accession>A0ABS5R7L6</accession>
<dbReference type="NCBIfam" id="TIGR01560">
    <property type="entry name" value="put_DNA_pack"/>
    <property type="match status" value="1"/>
</dbReference>
<comment type="caution">
    <text evidence="1">The sequence shown here is derived from an EMBL/GenBank/DDBJ whole genome shotgun (WGS) entry which is preliminary data.</text>
</comment>